<protein>
    <submittedName>
        <fullName evidence="1">Uncharacterized protein</fullName>
    </submittedName>
</protein>
<evidence type="ECO:0000313" key="1">
    <source>
        <dbReference type="EMBL" id="MDQ0496342.1"/>
    </source>
</evidence>
<evidence type="ECO:0000313" key="2">
    <source>
        <dbReference type="Proteomes" id="UP001242811"/>
    </source>
</evidence>
<keyword evidence="2" id="KW-1185">Reference proteome</keyword>
<organism evidence="1 2">
    <name type="scientific">Paenibacillus brasilensis</name>
    <dbReference type="NCBI Taxonomy" id="128574"/>
    <lineage>
        <taxon>Bacteria</taxon>
        <taxon>Bacillati</taxon>
        <taxon>Bacillota</taxon>
        <taxon>Bacilli</taxon>
        <taxon>Bacillales</taxon>
        <taxon>Paenibacillaceae</taxon>
        <taxon>Paenibacillus</taxon>
    </lineage>
</organism>
<name>A0ABU0L500_9BACL</name>
<accession>A0ABU0L500</accession>
<dbReference type="EMBL" id="JAUSWA010000035">
    <property type="protein sequence ID" value="MDQ0496342.1"/>
    <property type="molecule type" value="Genomic_DNA"/>
</dbReference>
<comment type="caution">
    <text evidence="1">The sequence shown here is derived from an EMBL/GenBank/DDBJ whole genome shotgun (WGS) entry which is preliminary data.</text>
</comment>
<proteinExistence type="predicted"/>
<reference evidence="1 2" key="1">
    <citation type="submission" date="2023-07" db="EMBL/GenBank/DDBJ databases">
        <title>Genomic Encyclopedia of Type Strains, Phase IV (KMG-IV): sequencing the most valuable type-strain genomes for metagenomic binning, comparative biology and taxonomic classification.</title>
        <authorList>
            <person name="Goeker M."/>
        </authorList>
    </citation>
    <scope>NUCLEOTIDE SEQUENCE [LARGE SCALE GENOMIC DNA]</scope>
    <source>
        <strain evidence="1 2">DSM 14914</strain>
    </source>
</reference>
<dbReference type="Proteomes" id="UP001242811">
    <property type="component" value="Unassembled WGS sequence"/>
</dbReference>
<gene>
    <name evidence="1" type="ORF">QOZ95_004532</name>
</gene>
<sequence length="106" mass="12166">MILVCCSALPPHLTSDIVKSNSDKTAKLLMTSYLDLSHIPHDKLSTVLYDVLAKLRSNRCYPTLFRLTDREVILHDRSESFGNWFAKKYKKVCVIRVLDNEKKGLV</sequence>